<dbReference type="InterPro" id="IPR016454">
    <property type="entry name" value="Cysteine_dSase"/>
</dbReference>
<feature type="domain" description="Aminotransferase class V" evidence="14">
    <location>
        <begin position="9"/>
        <end position="371"/>
    </location>
</feature>
<evidence type="ECO:0000313" key="15">
    <source>
        <dbReference type="EMBL" id="MBB5346370.1"/>
    </source>
</evidence>
<dbReference type="PIRSF" id="PIRSF005572">
    <property type="entry name" value="NifS"/>
    <property type="match status" value="1"/>
</dbReference>
<evidence type="ECO:0000256" key="12">
    <source>
        <dbReference type="RuleBase" id="RU004504"/>
    </source>
</evidence>
<protein>
    <recommendedName>
        <fullName evidence="5 13">Cysteine desulfurase</fullName>
        <ecNumber evidence="5 13">2.8.1.7</ecNumber>
    </recommendedName>
    <alternativeName>
        <fullName evidence="13">Nitrogenase metalloclusters biosynthesis protein NifS</fullName>
    </alternativeName>
</protein>
<dbReference type="NCBIfam" id="TIGR03402">
    <property type="entry name" value="FeS_nifS"/>
    <property type="match status" value="1"/>
</dbReference>
<dbReference type="InterPro" id="IPR015421">
    <property type="entry name" value="PyrdxlP-dep_Trfase_major"/>
</dbReference>
<accession>A0A840UXZ7</accession>
<evidence type="ECO:0000256" key="7">
    <source>
        <dbReference type="ARBA" id="ARBA00022723"/>
    </source>
</evidence>
<evidence type="ECO:0000256" key="10">
    <source>
        <dbReference type="ARBA" id="ARBA00023014"/>
    </source>
</evidence>
<dbReference type="Gene3D" id="3.40.640.10">
    <property type="entry name" value="Type I PLP-dependent aspartate aminotransferase-like (Major domain)"/>
    <property type="match status" value="1"/>
</dbReference>
<dbReference type="GO" id="GO:0051536">
    <property type="term" value="F:iron-sulfur cluster binding"/>
    <property type="evidence" value="ECO:0007669"/>
    <property type="project" value="UniProtKB-KW"/>
</dbReference>
<evidence type="ECO:0000256" key="8">
    <source>
        <dbReference type="ARBA" id="ARBA00022898"/>
    </source>
</evidence>
<dbReference type="InterPro" id="IPR015422">
    <property type="entry name" value="PyrdxlP-dep_Trfase_small"/>
</dbReference>
<dbReference type="GO" id="GO:0006520">
    <property type="term" value="P:amino acid metabolic process"/>
    <property type="evidence" value="ECO:0007669"/>
    <property type="project" value="InterPro"/>
</dbReference>
<keyword evidence="10 13" id="KW-0411">Iron-sulfur</keyword>
<dbReference type="PROSITE" id="PS00595">
    <property type="entry name" value="AA_TRANSFER_CLASS_5"/>
    <property type="match status" value="1"/>
</dbReference>
<evidence type="ECO:0000256" key="2">
    <source>
        <dbReference type="ARBA" id="ARBA00003120"/>
    </source>
</evidence>
<evidence type="ECO:0000313" key="16">
    <source>
        <dbReference type="Proteomes" id="UP000539642"/>
    </source>
</evidence>
<dbReference type="GO" id="GO:0046872">
    <property type="term" value="F:metal ion binding"/>
    <property type="evidence" value="ECO:0007669"/>
    <property type="project" value="UniProtKB-KW"/>
</dbReference>
<keyword evidence="16" id="KW-1185">Reference proteome</keyword>
<comment type="similarity">
    <text evidence="3 13">Belongs to the class-V pyridoxal-phosphate-dependent aminotransferase family. NifS/IscS subfamily.</text>
</comment>
<keyword evidence="8 13" id="KW-0663">Pyridoxal phosphate</keyword>
<dbReference type="Pfam" id="PF00266">
    <property type="entry name" value="Aminotran_5"/>
    <property type="match status" value="1"/>
</dbReference>
<evidence type="ECO:0000256" key="4">
    <source>
        <dbReference type="ARBA" id="ARBA00011738"/>
    </source>
</evidence>
<comment type="function">
    <text evidence="2">Catalyzes the removal of elemental sulfur atoms from cysteine to produce alanine. Seems to participate in the biosynthesis of the nitrogenase metalloclusters by providing the inorganic sulfur required for the Fe-S core formation.</text>
</comment>
<gene>
    <name evidence="15" type="ORF">HNQ81_000077</name>
</gene>
<comment type="cofactor">
    <cofactor evidence="1 12">
        <name>pyridoxal 5'-phosphate</name>
        <dbReference type="ChEBI" id="CHEBI:597326"/>
    </cofactor>
</comment>
<dbReference type="InterPro" id="IPR000192">
    <property type="entry name" value="Aminotrans_V_dom"/>
</dbReference>
<evidence type="ECO:0000256" key="9">
    <source>
        <dbReference type="ARBA" id="ARBA00023004"/>
    </source>
</evidence>
<comment type="catalytic activity">
    <reaction evidence="11 13">
        <text>(sulfur carrier)-H + L-cysteine = (sulfur carrier)-SH + L-alanine</text>
        <dbReference type="Rhea" id="RHEA:43892"/>
        <dbReference type="Rhea" id="RHEA-COMP:14737"/>
        <dbReference type="Rhea" id="RHEA-COMP:14739"/>
        <dbReference type="ChEBI" id="CHEBI:29917"/>
        <dbReference type="ChEBI" id="CHEBI:35235"/>
        <dbReference type="ChEBI" id="CHEBI:57972"/>
        <dbReference type="ChEBI" id="CHEBI:64428"/>
        <dbReference type="EC" id="2.8.1.7"/>
    </reaction>
</comment>
<dbReference type="GO" id="GO:0030170">
    <property type="term" value="F:pyridoxal phosphate binding"/>
    <property type="evidence" value="ECO:0007669"/>
    <property type="project" value="InterPro"/>
</dbReference>
<dbReference type="PANTHER" id="PTHR11601">
    <property type="entry name" value="CYSTEINE DESULFURYLASE FAMILY MEMBER"/>
    <property type="match status" value="1"/>
</dbReference>
<name>A0A840UXZ7_9BACT</name>
<comment type="subunit">
    <text evidence="4">Homodimer.</text>
</comment>
<dbReference type="EMBL" id="JACHEO010000001">
    <property type="protein sequence ID" value="MBB5346370.1"/>
    <property type="molecule type" value="Genomic_DNA"/>
</dbReference>
<evidence type="ECO:0000256" key="11">
    <source>
        <dbReference type="ARBA" id="ARBA00050776"/>
    </source>
</evidence>
<dbReference type="FunFam" id="3.40.640.10:FF:000084">
    <property type="entry name" value="IscS-like cysteine desulfurase"/>
    <property type="match status" value="1"/>
</dbReference>
<dbReference type="PANTHER" id="PTHR11601:SF34">
    <property type="entry name" value="CYSTEINE DESULFURASE"/>
    <property type="match status" value="1"/>
</dbReference>
<keyword evidence="9 13" id="KW-0408">Iron</keyword>
<evidence type="ECO:0000259" key="14">
    <source>
        <dbReference type="Pfam" id="PF00266"/>
    </source>
</evidence>
<dbReference type="GO" id="GO:0031071">
    <property type="term" value="F:cysteine desulfurase activity"/>
    <property type="evidence" value="ECO:0007669"/>
    <property type="project" value="UniProtKB-EC"/>
</dbReference>
<reference evidence="15 16" key="1">
    <citation type="submission" date="2020-08" db="EMBL/GenBank/DDBJ databases">
        <title>Genomic Encyclopedia of Type Strains, Phase IV (KMG-IV): sequencing the most valuable type-strain genomes for metagenomic binning, comparative biology and taxonomic classification.</title>
        <authorList>
            <person name="Goeker M."/>
        </authorList>
    </citation>
    <scope>NUCLEOTIDE SEQUENCE [LARGE SCALE GENOMIC DNA]</scope>
    <source>
        <strain evidence="15 16">DSM 28570</strain>
    </source>
</reference>
<organism evidence="15 16">
    <name type="scientific">Desulfoprunum benzoelyticum</name>
    <dbReference type="NCBI Taxonomy" id="1506996"/>
    <lineage>
        <taxon>Bacteria</taxon>
        <taxon>Pseudomonadati</taxon>
        <taxon>Thermodesulfobacteriota</taxon>
        <taxon>Desulfobulbia</taxon>
        <taxon>Desulfobulbales</taxon>
        <taxon>Desulfobulbaceae</taxon>
        <taxon>Desulfoprunum</taxon>
    </lineage>
</organism>
<keyword evidence="6 13" id="KW-0808">Transferase</keyword>
<dbReference type="Gene3D" id="3.90.1150.10">
    <property type="entry name" value="Aspartate Aminotransferase, domain 1"/>
    <property type="match status" value="1"/>
</dbReference>
<proteinExistence type="inferred from homology"/>
<dbReference type="InterPro" id="IPR015424">
    <property type="entry name" value="PyrdxlP-dep_Trfase"/>
</dbReference>
<evidence type="ECO:0000256" key="5">
    <source>
        <dbReference type="ARBA" id="ARBA00012239"/>
    </source>
</evidence>
<comment type="caution">
    <text evidence="15">The sequence shown here is derived from an EMBL/GenBank/DDBJ whole genome shotgun (WGS) entry which is preliminary data.</text>
</comment>
<evidence type="ECO:0000256" key="13">
    <source>
        <dbReference type="RuleBase" id="RU364075"/>
    </source>
</evidence>
<keyword evidence="7 13" id="KW-0479">Metal-binding</keyword>
<dbReference type="AlphaFoldDB" id="A0A840UXZ7"/>
<sequence length="394" mass="43154">MELHNDAVIYMDNNATTRIAPEVLETMMPFLADYYGNPSSMHTFGGQVGHALAKARDQVANLIGAEPEEITFTSCGTESDSTAILSALQTYPEKRHIVTTRVEHPAVKNLCENLDRLTGHKHRVTRLKVDADGMLDLGEYEEALTDDTAIVSVMWANNETGVIFPVAEMAKMAKERGILFHTDAVQAVGKVPINLKDLEVDFLSLSGHKLHAPKGVGVLYVRRGTMFVPFLTGGHQEKGRRGGTENVASIIALGKACDLAAERMDDENTRVRALRDKLEEGLLAAVPRSMRNGHQTERLPNTSNISFEFVEGEAILLHMNRYNICASSGSACTSGSLEPSHVLRAMGVPFTAAHGSIRFSLSSYNTEAEIDFVLAKMPGIIESLRQMSPFWKGN</sequence>
<evidence type="ECO:0000256" key="6">
    <source>
        <dbReference type="ARBA" id="ARBA00022679"/>
    </source>
</evidence>
<dbReference type="RefSeq" id="WP_183347158.1">
    <property type="nucleotide sequence ID" value="NZ_JACHEO010000001.1"/>
</dbReference>
<evidence type="ECO:0000256" key="3">
    <source>
        <dbReference type="ARBA" id="ARBA00006490"/>
    </source>
</evidence>
<dbReference type="InterPro" id="IPR017772">
    <property type="entry name" value="Cys_deSase_NifS_bac/arc"/>
</dbReference>
<evidence type="ECO:0000256" key="1">
    <source>
        <dbReference type="ARBA" id="ARBA00001933"/>
    </source>
</evidence>
<dbReference type="Proteomes" id="UP000539642">
    <property type="component" value="Unassembled WGS sequence"/>
</dbReference>
<dbReference type="Gene3D" id="1.10.260.50">
    <property type="match status" value="1"/>
</dbReference>
<dbReference type="SUPFAM" id="SSF53383">
    <property type="entry name" value="PLP-dependent transferases"/>
    <property type="match status" value="1"/>
</dbReference>
<dbReference type="InterPro" id="IPR020578">
    <property type="entry name" value="Aminotrans_V_PyrdxlP_BS"/>
</dbReference>
<dbReference type="EC" id="2.8.1.7" evidence="5 13"/>